<organism evidence="4 5">
    <name type="scientific">Pseudomonas nitroreducens</name>
    <dbReference type="NCBI Taxonomy" id="46680"/>
    <lineage>
        <taxon>Bacteria</taxon>
        <taxon>Pseudomonadati</taxon>
        <taxon>Pseudomonadota</taxon>
        <taxon>Gammaproteobacteria</taxon>
        <taxon>Pseudomonadales</taxon>
        <taxon>Pseudomonadaceae</taxon>
        <taxon>Pseudomonas</taxon>
    </lineage>
</organism>
<evidence type="ECO:0000256" key="3">
    <source>
        <dbReference type="SAM" id="MobiDB-lite"/>
    </source>
</evidence>
<evidence type="ECO:0000256" key="2">
    <source>
        <dbReference type="ARBA" id="ARBA00022851"/>
    </source>
</evidence>
<dbReference type="Pfam" id="PF02069">
    <property type="entry name" value="Metallothio_Pro"/>
    <property type="match status" value="1"/>
</dbReference>
<evidence type="ECO:0000313" key="4">
    <source>
        <dbReference type="EMBL" id="OWP49863.1"/>
    </source>
</evidence>
<dbReference type="InterPro" id="IPR017854">
    <property type="entry name" value="Metalthion_dom_sf"/>
</dbReference>
<reference evidence="4 5" key="1">
    <citation type="submission" date="2017-06" db="EMBL/GenBank/DDBJ databases">
        <title>Draft genome of Pseudomonas nitroreducens DF05.</title>
        <authorList>
            <person name="Iyer R."/>
        </authorList>
    </citation>
    <scope>NUCLEOTIDE SEQUENCE [LARGE SCALE GENOMIC DNA]</scope>
    <source>
        <strain evidence="4 5">DF05</strain>
    </source>
</reference>
<accession>A0A246F8G1</accession>
<dbReference type="InterPro" id="IPR000518">
    <property type="entry name" value="Metalthion_fam14_prok"/>
</dbReference>
<dbReference type="Gene3D" id="2.30.170.10">
    <property type="match status" value="1"/>
</dbReference>
<dbReference type="EMBL" id="NJBA01000005">
    <property type="protein sequence ID" value="OWP49863.1"/>
    <property type="molecule type" value="Genomic_DNA"/>
</dbReference>
<dbReference type="RefSeq" id="WP_088418526.1">
    <property type="nucleotide sequence ID" value="NZ_NJBA01000005.1"/>
</dbReference>
<dbReference type="SUPFAM" id="SSF57868">
    <property type="entry name" value="Metallothionein"/>
    <property type="match status" value="1"/>
</dbReference>
<feature type="region of interest" description="Disordered" evidence="3">
    <location>
        <begin position="54"/>
        <end position="111"/>
    </location>
</feature>
<gene>
    <name evidence="4" type="ORF">CEG18_15600</name>
</gene>
<sequence>MKPEVCQCPGCICELDGDAVRRGDRYYCCEACAEGHGQDQSCRDPECPCIDKARERRSRQEPPGKVPASGVPVSRVPADSPQAASEPAPEQTFRAGEPLSPGRTLQEKPHD</sequence>
<evidence type="ECO:0000313" key="5">
    <source>
        <dbReference type="Proteomes" id="UP000198145"/>
    </source>
</evidence>
<name>A0A246F8G1_PSENT</name>
<dbReference type="Proteomes" id="UP000198145">
    <property type="component" value="Unassembled WGS sequence"/>
</dbReference>
<evidence type="ECO:0000256" key="1">
    <source>
        <dbReference type="ARBA" id="ARBA00022723"/>
    </source>
</evidence>
<dbReference type="GO" id="GO:0046872">
    <property type="term" value="F:metal ion binding"/>
    <property type="evidence" value="ECO:0007669"/>
    <property type="project" value="UniProtKB-KW"/>
</dbReference>
<protein>
    <submittedName>
        <fullName evidence="4">Metallothionein</fullName>
    </submittedName>
</protein>
<dbReference type="AlphaFoldDB" id="A0A246F8G1"/>
<keyword evidence="1" id="KW-0479">Metal-binding</keyword>
<keyword evidence="2" id="KW-0480">Metal-thiolate cluster</keyword>
<proteinExistence type="predicted"/>
<comment type="caution">
    <text evidence="4">The sequence shown here is derived from an EMBL/GenBank/DDBJ whole genome shotgun (WGS) entry which is preliminary data.</text>
</comment>